<dbReference type="Gene3D" id="2.60.40.1240">
    <property type="match status" value="1"/>
</dbReference>
<keyword evidence="3" id="KW-0812">Transmembrane</keyword>
<protein>
    <recommendedName>
        <fullName evidence="4">DUF4352 domain-containing protein</fullName>
    </recommendedName>
</protein>
<sequence length="195" mass="19936">MTYAPHRSAPARDLPSIEDDWDAGPHRRSSRSWIAGGVAVSAVLVAFGAWAVATSPAATVTGVLAGAPPTAQFTVAPTGLRCGVSSVGPSGLEQRATGQFCLLDVIVTNNGREPELFDSGAQRVHDANGEAYAVAEQAAVFLNDRSPALLDRIGPGQTVAGVLPFDVPVDARLSAATLGGGRSTPGVRVTLPDPS</sequence>
<evidence type="ECO:0000313" key="6">
    <source>
        <dbReference type="Proteomes" id="UP000590749"/>
    </source>
</evidence>
<evidence type="ECO:0000313" key="5">
    <source>
        <dbReference type="EMBL" id="MBB3100398.1"/>
    </source>
</evidence>
<dbReference type="AlphaFoldDB" id="A0A7W5AQ46"/>
<keyword evidence="3" id="KW-0472">Membrane</keyword>
<proteinExistence type="predicted"/>
<dbReference type="InterPro" id="IPR029051">
    <property type="entry name" value="DUF4352"/>
</dbReference>
<evidence type="ECO:0000259" key="4">
    <source>
        <dbReference type="Pfam" id="PF11611"/>
    </source>
</evidence>
<feature type="region of interest" description="Disordered" evidence="2">
    <location>
        <begin position="1"/>
        <end position="28"/>
    </location>
</feature>
<dbReference type="RefSeq" id="WP_183226449.1">
    <property type="nucleotide sequence ID" value="NZ_BMPW01000010.1"/>
</dbReference>
<feature type="transmembrane region" description="Helical" evidence="3">
    <location>
        <begin position="33"/>
        <end position="53"/>
    </location>
</feature>
<keyword evidence="6" id="KW-1185">Reference proteome</keyword>
<dbReference type="Pfam" id="PF11611">
    <property type="entry name" value="DUF4352"/>
    <property type="match status" value="1"/>
</dbReference>
<dbReference type="Proteomes" id="UP000590749">
    <property type="component" value="Unassembled WGS sequence"/>
</dbReference>
<keyword evidence="3" id="KW-1133">Transmembrane helix</keyword>
<evidence type="ECO:0000256" key="1">
    <source>
        <dbReference type="ARBA" id="ARBA00022729"/>
    </source>
</evidence>
<dbReference type="InterPro" id="IPR029050">
    <property type="entry name" value="Immunoprotect_excell_Ig-like"/>
</dbReference>
<accession>A0A7W5AQ46</accession>
<gene>
    <name evidence="5" type="ORF">FHR83_008120</name>
</gene>
<evidence type="ECO:0000256" key="3">
    <source>
        <dbReference type="SAM" id="Phobius"/>
    </source>
</evidence>
<evidence type="ECO:0000256" key="2">
    <source>
        <dbReference type="SAM" id="MobiDB-lite"/>
    </source>
</evidence>
<reference evidence="5 6" key="1">
    <citation type="submission" date="2020-08" db="EMBL/GenBank/DDBJ databases">
        <title>Genomic Encyclopedia of Type Strains, Phase III (KMG-III): the genomes of soil and plant-associated and newly described type strains.</title>
        <authorList>
            <person name="Whitman W."/>
        </authorList>
    </citation>
    <scope>NUCLEOTIDE SEQUENCE [LARGE SCALE GENOMIC DNA]</scope>
    <source>
        <strain evidence="5 6">CECT 3287</strain>
    </source>
</reference>
<keyword evidence="1" id="KW-0732">Signal</keyword>
<organism evidence="5 6">
    <name type="scientific">Actinoplanes campanulatus</name>
    <dbReference type="NCBI Taxonomy" id="113559"/>
    <lineage>
        <taxon>Bacteria</taxon>
        <taxon>Bacillati</taxon>
        <taxon>Actinomycetota</taxon>
        <taxon>Actinomycetes</taxon>
        <taxon>Micromonosporales</taxon>
        <taxon>Micromonosporaceae</taxon>
        <taxon>Actinoplanes</taxon>
    </lineage>
</organism>
<name>A0A7W5AQ46_9ACTN</name>
<feature type="domain" description="DUF4352" evidence="4">
    <location>
        <begin position="73"/>
        <end position="172"/>
    </location>
</feature>
<dbReference type="EMBL" id="JACHXF010000025">
    <property type="protein sequence ID" value="MBB3100398.1"/>
    <property type="molecule type" value="Genomic_DNA"/>
</dbReference>
<comment type="caution">
    <text evidence="5">The sequence shown here is derived from an EMBL/GenBank/DDBJ whole genome shotgun (WGS) entry which is preliminary data.</text>
</comment>